<evidence type="ECO:0000256" key="1">
    <source>
        <dbReference type="ARBA" id="ARBA00023125"/>
    </source>
</evidence>
<dbReference type="Gene3D" id="1.10.357.10">
    <property type="entry name" value="Tetracycline Repressor, domain 2"/>
    <property type="match status" value="1"/>
</dbReference>
<dbReference type="InterPro" id="IPR001647">
    <property type="entry name" value="HTH_TetR"/>
</dbReference>
<dbReference type="PROSITE" id="PS50977">
    <property type="entry name" value="HTH_TETR_2"/>
    <property type="match status" value="1"/>
</dbReference>
<dbReference type="SUPFAM" id="SSF46689">
    <property type="entry name" value="Homeodomain-like"/>
    <property type="match status" value="1"/>
</dbReference>
<dbReference type="Proteomes" id="UP001501509">
    <property type="component" value="Unassembled WGS sequence"/>
</dbReference>
<evidence type="ECO:0000256" key="2">
    <source>
        <dbReference type="PROSITE-ProRule" id="PRU00335"/>
    </source>
</evidence>
<dbReference type="EMBL" id="BAAATD010000014">
    <property type="protein sequence ID" value="GAA2629537.1"/>
    <property type="molecule type" value="Genomic_DNA"/>
</dbReference>
<accession>A0ABN3QLD6</accession>
<keyword evidence="1 2" id="KW-0238">DNA-binding</keyword>
<feature type="domain" description="HTH tetR-type" evidence="4">
    <location>
        <begin position="22"/>
        <end position="82"/>
    </location>
</feature>
<dbReference type="InterPro" id="IPR050624">
    <property type="entry name" value="HTH-type_Tx_Regulator"/>
</dbReference>
<gene>
    <name evidence="5" type="ORF">GCM10010411_78950</name>
</gene>
<evidence type="ECO:0000313" key="5">
    <source>
        <dbReference type="EMBL" id="GAA2629537.1"/>
    </source>
</evidence>
<dbReference type="Pfam" id="PF00440">
    <property type="entry name" value="TetR_N"/>
    <property type="match status" value="1"/>
</dbReference>
<dbReference type="PANTHER" id="PTHR43479:SF11">
    <property type="entry name" value="ACREF_ENVCD OPERON REPRESSOR-RELATED"/>
    <property type="match status" value="1"/>
</dbReference>
<dbReference type="RefSeq" id="WP_344547615.1">
    <property type="nucleotide sequence ID" value="NZ_BAAATD010000014.1"/>
</dbReference>
<proteinExistence type="predicted"/>
<name>A0ABN3QLD6_9ACTN</name>
<keyword evidence="6" id="KW-1185">Reference proteome</keyword>
<dbReference type="InterPro" id="IPR009057">
    <property type="entry name" value="Homeodomain-like_sf"/>
</dbReference>
<comment type="caution">
    <text evidence="5">The sequence shown here is derived from an EMBL/GenBank/DDBJ whole genome shotgun (WGS) entry which is preliminary data.</text>
</comment>
<protein>
    <submittedName>
        <fullName evidence="5">TetR/AcrR family transcriptional regulator</fullName>
    </submittedName>
</protein>
<feature type="DNA-binding region" description="H-T-H motif" evidence="2">
    <location>
        <begin position="45"/>
        <end position="64"/>
    </location>
</feature>
<evidence type="ECO:0000256" key="3">
    <source>
        <dbReference type="SAM" id="MobiDB-lite"/>
    </source>
</evidence>
<evidence type="ECO:0000259" key="4">
    <source>
        <dbReference type="PROSITE" id="PS50977"/>
    </source>
</evidence>
<dbReference type="PANTHER" id="PTHR43479">
    <property type="entry name" value="ACREF/ENVCD OPERON REPRESSOR-RELATED"/>
    <property type="match status" value="1"/>
</dbReference>
<organism evidence="5 6">
    <name type="scientific">Actinomadura fulvescens</name>
    <dbReference type="NCBI Taxonomy" id="46160"/>
    <lineage>
        <taxon>Bacteria</taxon>
        <taxon>Bacillati</taxon>
        <taxon>Actinomycetota</taxon>
        <taxon>Actinomycetes</taxon>
        <taxon>Streptosporangiales</taxon>
        <taxon>Thermomonosporaceae</taxon>
        <taxon>Actinomadura</taxon>
    </lineage>
</organism>
<sequence length="220" mass="24502">MAESRSADKRRYRGMDGPEREAARREQLIEAGLELFGTAGYAATTVENVSRRAQLAKKYFYESFADREALLITIYRAEITKAQEAVVLALSQAGPTIEERAAAGLSALIRTLGADPRVTRLVFREIIRVATPTTEALYEQAKHDFGEFIIGVVTETLNVPRTKRLQMGATVLVGAVNELMTDWILGEMDATVDEIVEISSTLFNVVYQQYVRELSEGKHI</sequence>
<reference evidence="5 6" key="1">
    <citation type="journal article" date="2019" name="Int. J. Syst. Evol. Microbiol.">
        <title>The Global Catalogue of Microorganisms (GCM) 10K type strain sequencing project: providing services to taxonomists for standard genome sequencing and annotation.</title>
        <authorList>
            <consortium name="The Broad Institute Genomics Platform"/>
            <consortium name="The Broad Institute Genome Sequencing Center for Infectious Disease"/>
            <person name="Wu L."/>
            <person name="Ma J."/>
        </authorList>
    </citation>
    <scope>NUCLEOTIDE SEQUENCE [LARGE SCALE GENOMIC DNA]</scope>
    <source>
        <strain evidence="5 6">JCM 6833</strain>
    </source>
</reference>
<feature type="region of interest" description="Disordered" evidence="3">
    <location>
        <begin position="1"/>
        <end position="21"/>
    </location>
</feature>
<evidence type="ECO:0000313" key="6">
    <source>
        <dbReference type="Proteomes" id="UP001501509"/>
    </source>
</evidence>